<dbReference type="Gene3D" id="1.50.10.10">
    <property type="match status" value="1"/>
</dbReference>
<dbReference type="GO" id="GO:0016757">
    <property type="term" value="F:glycosyltransferase activity"/>
    <property type="evidence" value="ECO:0007669"/>
    <property type="project" value="InterPro"/>
</dbReference>
<dbReference type="SUPFAM" id="SSF53756">
    <property type="entry name" value="UDP-Glycosyltransferase/glycogen phosphorylase"/>
    <property type="match status" value="1"/>
</dbReference>
<protein>
    <submittedName>
        <fullName evidence="3">Glycosyltransferase family 4 protein</fullName>
    </submittedName>
</protein>
<feature type="domain" description="Glycosyltransferase subfamily 4-like N-terminal" evidence="2">
    <location>
        <begin position="1324"/>
        <end position="1441"/>
    </location>
</feature>
<accession>A0AAF0D1P5</accession>
<dbReference type="PANTHER" id="PTHR45947:SF3">
    <property type="entry name" value="SULFOQUINOVOSYL TRANSFERASE SQD2"/>
    <property type="match status" value="1"/>
</dbReference>
<dbReference type="InterPro" id="IPR001296">
    <property type="entry name" value="Glyco_trans_1"/>
</dbReference>
<dbReference type="EMBL" id="CP091871">
    <property type="protein sequence ID" value="WEU40080.1"/>
    <property type="molecule type" value="Genomic_DNA"/>
</dbReference>
<evidence type="ECO:0000313" key="4">
    <source>
        <dbReference type="Proteomes" id="UP000186851"/>
    </source>
</evidence>
<dbReference type="Pfam" id="PF13439">
    <property type="entry name" value="Glyco_transf_4"/>
    <property type="match status" value="1"/>
</dbReference>
<evidence type="ECO:0000259" key="2">
    <source>
        <dbReference type="Pfam" id="PF13439"/>
    </source>
</evidence>
<reference evidence="3" key="2">
    <citation type="journal article" date="2022" name="Nat. Microbiol.">
        <title>A closed Candidatus Odinarchaeum chromosome exposes Asgard archaeal viruses.</title>
        <authorList>
            <person name="Tamarit D."/>
            <person name="Caceres E.F."/>
            <person name="Krupovic M."/>
            <person name="Nijland R."/>
            <person name="Eme L."/>
            <person name="Robinson N.P."/>
            <person name="Ettema T.J.G."/>
        </authorList>
    </citation>
    <scope>NUCLEOTIDE SEQUENCE</scope>
    <source>
        <strain evidence="3">LCB_4</strain>
    </source>
</reference>
<dbReference type="PANTHER" id="PTHR45947">
    <property type="entry name" value="SULFOQUINOVOSYL TRANSFERASE SQD2"/>
    <property type="match status" value="1"/>
</dbReference>
<dbReference type="KEGG" id="oyw:OdinLCB4_006310"/>
<name>A0AAF0D1P5_ODILC</name>
<dbReference type="InterPro" id="IPR028098">
    <property type="entry name" value="Glyco_trans_4-like_N"/>
</dbReference>
<dbReference type="SUPFAM" id="SSF81853">
    <property type="entry name" value="Family 10 polysaccharide lyase"/>
    <property type="match status" value="1"/>
</dbReference>
<dbReference type="InterPro" id="IPR012341">
    <property type="entry name" value="6hp_glycosidase-like_sf"/>
</dbReference>
<dbReference type="InterPro" id="IPR050194">
    <property type="entry name" value="Glycosyltransferase_grp1"/>
</dbReference>
<organism evidence="3 4">
    <name type="scientific">Odinarchaeota yellowstonii (strain LCB_4)</name>
    <dbReference type="NCBI Taxonomy" id="1841599"/>
    <lineage>
        <taxon>Archaea</taxon>
        <taxon>Promethearchaeati</taxon>
        <taxon>Candidatus Odinarchaeota</taxon>
        <taxon>Candidatus Odinarchaeia</taxon>
        <taxon>Candidatus Odinarchaeales</taxon>
        <taxon>Candidatus Odinarchaeaceae</taxon>
        <taxon>Candidatus Odinarchaeum</taxon>
    </lineage>
</organism>
<dbReference type="Gene3D" id="3.40.50.2000">
    <property type="entry name" value="Glycogen Phosphorylase B"/>
    <property type="match status" value="2"/>
</dbReference>
<dbReference type="GO" id="GO:0005975">
    <property type="term" value="P:carbohydrate metabolic process"/>
    <property type="evidence" value="ECO:0007669"/>
    <property type="project" value="InterPro"/>
</dbReference>
<dbReference type="Proteomes" id="UP000186851">
    <property type="component" value="Chromosome"/>
</dbReference>
<proteinExistence type="predicted"/>
<evidence type="ECO:0000313" key="3">
    <source>
        <dbReference type="EMBL" id="WEU40080.1"/>
    </source>
</evidence>
<dbReference type="Pfam" id="PF00534">
    <property type="entry name" value="Glycos_transf_1"/>
    <property type="match status" value="1"/>
</dbReference>
<gene>
    <name evidence="3" type="ORF">OdinLCB4_006310</name>
</gene>
<dbReference type="CDD" id="cd03801">
    <property type="entry name" value="GT4_PimA-like"/>
    <property type="match status" value="1"/>
</dbReference>
<sequence length="1627" mass="187287">MTVAIEEFKAVFSTGRERFIWLKNSDGWVLEGIYLGGKKLAWEKNPGTLIVYEKNTPANYKLTFNQVEKTGDGLTFTGSNNLCEFKKTWIFKNETPKLVFSFRPKKQMEIDLLEAPILVYGPSNISYSFVGGLRYAKNNLFDVVNRVFNFPYPFSTYYKVKIPPRKVGDSWYRSLIYCKMPLALYASRKYYFGLIFNPVEKTNLGRELLHSIRFDGAGLKNENIISLSYCSHMIYSKKNIWLGLPAKPRPLRISLNPSEEVYTTAYILYGAGKWYDGVDAFFKVNPLPEDTLPVDPKIIAEKTKNAFWRAWESRLKTFLQLPFKRSPEFLFDNLLFSLTSFDSERLSNFYDYYILTGDPDFKYWINNLRNNLLSRRIIEIKNNYKIWHTGIAFNGVNGEGYTYLWTGYAGYPGGQATIVLRLLEYYYKKLQSVGLNDRRVLNNALDGLDWIISTQKPNGAWRSALKIFKEYPARRIDYSLQESVGGTAECIRALTLAFKITGETKYKEAALKGLKWLNGKSETVLGYNYLRDAGVFEEEGVSAIIAAQANLDAYEVFNDEKYYKYALIWGKYLLTWHYLWESDKLKIRYGFDPLSWSITPRVAPYETAMVLSVYSRLYKLTGNPFWKRIFINTYLKLSEFQEADGGLSETFFFNYLHGLADIPVQQTFAANELLKSSLECMNLDKNIRFNVEKDKITVIERNPLLKEVTKSGDIIQIKLVNESDYKSHLFKLSSNILDKSSVFIDGKEIVSRRGCEIYGLQIPAKSKQQITVKLEPSKSPQITMIGVEDYTALYEDEHKTVKIEYKGKHPQLYIKNILLDKVSLTFDGDKKTLTQISRGSFKTFKLNLPPGSHRLEVYLSEKTDSEPWFDNNFTMRIPILIYPNFATGADESLVKFKAEKITLNMPFNIKKSLIKFVKDGEEIPFHISGETEILEKNDEIILKLSLSKPVAKIYMYYGSPTTLQKSGELKTRVEDNIVRVYGKKGERWLNYFNVKQPEIEVNHPSGGGLSFKLSFWDVYSNKSRFISAVRRALRKYAVRLLLGVENIKDVLYGVADRKQPCKQFIQPLNQTQIKKFALKTDYAESLNCAFIDYRFETDLHRIISKIYVLKKAGKVYFVFNPLKIRVLQEDLKGTRQVYAPLITGKFKEINQVSDREVNLVLESGGVVKWLLYNCERTTGSSAKLVKINDNSLGVDVTLKTNWVHAGEYHQYSAIILDESESKEVEEDLKYLVNFASTDYIPGTAETRESDSKIEPSHTSLQVKPLKVALIYPGAAHGIYHYVRHLRNILGKQNIIFKGFYFPEEKATKPMASSDKPLETKLRIGEFYFVLPDKKATKTILEEEYLKDKFDIIHLHWPTTTWDSYVFEFAEKYNIPLCVNLHYALSLRDDGYGILSRLMYNISKAYLRKADRIIVTSKAQESFVKSLGYPSVVHIPTGVDIEYFKPGLKTDSRIKTVLYVGRISPEKNVEAAIKAFKKCGLRDTRLVIVGKGPLLKSLRRKYRGENIIFTGYISEAEKLKYLQNADLFVTATKMELMSIAVLEAMASGLPVITSRLDAFEEFVTRDVGRMIELNNNFVDNLAATMRELLDNDNLRKVMGAEARRKVVNLCSWQRISERIKKLYESLIS</sequence>
<evidence type="ECO:0000259" key="1">
    <source>
        <dbReference type="Pfam" id="PF00534"/>
    </source>
</evidence>
<feature type="domain" description="Glycosyl transferase family 1" evidence="1">
    <location>
        <begin position="1448"/>
        <end position="1603"/>
    </location>
</feature>
<reference evidence="3" key="1">
    <citation type="journal article" date="2017" name="Nature">
        <title>Asgard archaea illuminate the origin of eukaryotic cellular complexity.</title>
        <authorList>
            <person name="Zaremba-Niedzwiedzka K."/>
            <person name="Caceres E.F."/>
            <person name="Saw J.H."/>
            <person name="Backstrom D."/>
            <person name="Juzokaite L."/>
            <person name="Vancaester E."/>
            <person name="Seitz K.W."/>
            <person name="Anantharaman K."/>
            <person name="Starnawski P."/>
            <person name="Kjeldsen K.U."/>
            <person name="Scott M.B."/>
            <person name="Nunoura T."/>
            <person name="Banfield J.F."/>
            <person name="Schramm A."/>
            <person name="Baker B.J."/>
            <person name="Spang A."/>
            <person name="Ettema T.J.G."/>
        </authorList>
    </citation>
    <scope>NUCLEOTIDE SEQUENCE</scope>
    <source>
        <strain evidence="3">LCB_4</strain>
    </source>
</reference>